<feature type="transmembrane region" description="Helical" evidence="7">
    <location>
        <begin position="376"/>
        <end position="399"/>
    </location>
</feature>
<comment type="subcellular location">
    <subcellularLocation>
        <location evidence="1">Cell membrane</location>
        <topology evidence="1">Multi-pass membrane protein</topology>
    </subcellularLocation>
</comment>
<keyword evidence="3" id="KW-1003">Cell membrane</keyword>
<sequence>MNLSYFFAKRYLFSKKSVNAINIISMISVIGVLVSSAALVIVLSFYNGMEKLILSMFSTFSPELRIEPAEGKLFSTKNQLFEELRKSKDIKSYSEVLEEKALLQFGNHQFIGKLKGIEPNSLHQHASDSMLYAGEFEIFKEDVSYAIIGANVQANLQIPIVGLRNTMLINSPRKGSTNAVNPADDIIQRGISPRGVLKYQQGFDDLVITPIDFARDALGEYDKVSAIEMYTRQPEKLTEIEKQIQDKLGKDFKVLNREEQNPTLYKTVSTEKWAVFFILTFIGIIAIFNIIGSMTMLVIDKRQDMIILKSLGAENTLIQRIFYNEGMLIALIGSVSGIIIGYVFCFLQDTFGFIRTGEGNNSIIDAYPVDIRLSDFLLVFLTVLLASVLISYLSSLLSVKAIGDLKAESGE</sequence>
<evidence type="ECO:0000313" key="10">
    <source>
        <dbReference type="Proteomes" id="UP000254893"/>
    </source>
</evidence>
<dbReference type="Proteomes" id="UP000254893">
    <property type="component" value="Unassembled WGS sequence"/>
</dbReference>
<keyword evidence="5 7" id="KW-1133">Transmembrane helix</keyword>
<proteinExistence type="inferred from homology"/>
<dbReference type="InterPro" id="IPR051447">
    <property type="entry name" value="Lipoprotein-release_system"/>
</dbReference>
<dbReference type="AlphaFoldDB" id="A0A380B909"/>
<evidence type="ECO:0000256" key="5">
    <source>
        <dbReference type="ARBA" id="ARBA00022989"/>
    </source>
</evidence>
<evidence type="ECO:0000256" key="6">
    <source>
        <dbReference type="ARBA" id="ARBA00023136"/>
    </source>
</evidence>
<dbReference type="GO" id="GO:0098797">
    <property type="term" value="C:plasma membrane protein complex"/>
    <property type="evidence" value="ECO:0007669"/>
    <property type="project" value="TreeGrafter"/>
</dbReference>
<accession>A0A380B909</accession>
<gene>
    <name evidence="9" type="primary">lolE_1</name>
    <name evidence="9" type="ORF">NCTC11388_00278</name>
</gene>
<dbReference type="PANTHER" id="PTHR30489:SF0">
    <property type="entry name" value="LIPOPROTEIN-RELEASING SYSTEM TRANSMEMBRANE PROTEIN LOLE"/>
    <property type="match status" value="1"/>
</dbReference>
<evidence type="ECO:0000256" key="3">
    <source>
        <dbReference type="ARBA" id="ARBA00022475"/>
    </source>
</evidence>
<evidence type="ECO:0000313" key="9">
    <source>
        <dbReference type="EMBL" id="SUI97178.1"/>
    </source>
</evidence>
<feature type="transmembrane region" description="Helical" evidence="7">
    <location>
        <begin position="273"/>
        <end position="300"/>
    </location>
</feature>
<evidence type="ECO:0000256" key="4">
    <source>
        <dbReference type="ARBA" id="ARBA00022692"/>
    </source>
</evidence>
<dbReference type="PANTHER" id="PTHR30489">
    <property type="entry name" value="LIPOPROTEIN-RELEASING SYSTEM TRANSMEMBRANE PROTEIN LOLE"/>
    <property type="match status" value="1"/>
</dbReference>
<dbReference type="InterPro" id="IPR003838">
    <property type="entry name" value="ABC3_permease_C"/>
</dbReference>
<keyword evidence="4 7" id="KW-0812">Transmembrane</keyword>
<comment type="similarity">
    <text evidence="2">Belongs to the ABC-4 integral membrane protein family. LolC/E subfamily.</text>
</comment>
<reference evidence="9 10" key="1">
    <citation type="submission" date="2018-06" db="EMBL/GenBank/DDBJ databases">
        <authorList>
            <consortium name="Pathogen Informatics"/>
            <person name="Doyle S."/>
        </authorList>
    </citation>
    <scope>NUCLEOTIDE SEQUENCE [LARGE SCALE GENOMIC DNA]</scope>
    <source>
        <strain evidence="9 10">NCTC11388</strain>
    </source>
</reference>
<dbReference type="Pfam" id="PF02687">
    <property type="entry name" value="FtsX"/>
    <property type="match status" value="1"/>
</dbReference>
<evidence type="ECO:0000259" key="8">
    <source>
        <dbReference type="Pfam" id="PF02687"/>
    </source>
</evidence>
<keyword evidence="6 7" id="KW-0472">Membrane</keyword>
<protein>
    <submittedName>
        <fullName evidence="9">Lipoprotein-releasing system transmembrane protein lolE</fullName>
    </submittedName>
</protein>
<keyword evidence="9" id="KW-0449">Lipoprotein</keyword>
<feature type="transmembrane region" description="Helical" evidence="7">
    <location>
        <begin position="21"/>
        <end position="46"/>
    </location>
</feature>
<evidence type="ECO:0000256" key="2">
    <source>
        <dbReference type="ARBA" id="ARBA00005236"/>
    </source>
</evidence>
<dbReference type="GO" id="GO:0044874">
    <property type="term" value="P:lipoprotein localization to outer membrane"/>
    <property type="evidence" value="ECO:0007669"/>
    <property type="project" value="TreeGrafter"/>
</dbReference>
<evidence type="ECO:0000256" key="7">
    <source>
        <dbReference type="SAM" id="Phobius"/>
    </source>
</evidence>
<name>A0A380B909_SPHSI</name>
<feature type="domain" description="ABC3 transporter permease C-terminal" evidence="8">
    <location>
        <begin position="276"/>
        <end position="399"/>
    </location>
</feature>
<organism evidence="9 10">
    <name type="scientific">Sphingobacterium spiritivorum</name>
    <name type="common">Flavobacterium spiritivorum</name>
    <dbReference type="NCBI Taxonomy" id="258"/>
    <lineage>
        <taxon>Bacteria</taxon>
        <taxon>Pseudomonadati</taxon>
        <taxon>Bacteroidota</taxon>
        <taxon>Sphingobacteriia</taxon>
        <taxon>Sphingobacteriales</taxon>
        <taxon>Sphingobacteriaceae</taxon>
        <taxon>Sphingobacterium</taxon>
    </lineage>
</organism>
<dbReference type="EMBL" id="UGYW01000001">
    <property type="protein sequence ID" value="SUI97178.1"/>
    <property type="molecule type" value="Genomic_DNA"/>
</dbReference>
<dbReference type="RefSeq" id="WP_115168796.1">
    <property type="nucleotide sequence ID" value="NZ_UGYW01000001.1"/>
</dbReference>
<evidence type="ECO:0000256" key="1">
    <source>
        <dbReference type="ARBA" id="ARBA00004651"/>
    </source>
</evidence>
<feature type="transmembrane region" description="Helical" evidence="7">
    <location>
        <begin position="321"/>
        <end position="344"/>
    </location>
</feature>